<protein>
    <recommendedName>
        <fullName evidence="1">Protein adenylyltransferase</fullName>
        <ecNumber evidence="1">2.7.7.108</ecNumber>
    </recommendedName>
    <alternativeName>
        <fullName evidence="1">AMPylator</fullName>
    </alternativeName>
</protein>
<reference evidence="2 3" key="2">
    <citation type="journal article" date="2013" name="Int. J. Syst. Evol. Microbiol.">
        <title>Methylophaga nitratireducenticrescens sp. nov. and Methylophaga frappieri sp. nov., isolated from the biofilm of the methanol-fed denitrification system treating the seawater at the Montreal Biodome.</title>
        <authorList>
            <person name="Villeneuve C."/>
            <person name="Martineau C."/>
            <person name="Mauffrey F."/>
            <person name="Villemur R."/>
        </authorList>
    </citation>
    <scope>NUCLEOTIDE SEQUENCE [LARGE SCALE GENOMIC DNA]</scope>
    <source>
        <strain evidence="2 3">JAM1</strain>
    </source>
</reference>
<dbReference type="Proteomes" id="UP000009144">
    <property type="component" value="Chromosome"/>
</dbReference>
<keyword evidence="1" id="KW-0547">Nucleotide-binding</keyword>
<dbReference type="PANTHER" id="PTHR13504">
    <property type="entry name" value="FIDO DOMAIN-CONTAINING PROTEIN DDB_G0283145"/>
    <property type="match status" value="1"/>
</dbReference>
<dbReference type="eggNOG" id="COG3177">
    <property type="taxonomic scope" value="Bacteria"/>
</dbReference>
<dbReference type="AlphaFoldDB" id="I1XME6"/>
<proteinExistence type="predicted"/>
<dbReference type="InterPro" id="IPR040198">
    <property type="entry name" value="Fido_containing"/>
</dbReference>
<dbReference type="OrthoDB" id="9807853at2"/>
<comment type="catalytic activity">
    <reaction evidence="1">
        <text>L-tyrosyl-[protein] + ATP = O-(5'-adenylyl)-L-tyrosyl-[protein] + diphosphate</text>
        <dbReference type="Rhea" id="RHEA:54288"/>
        <dbReference type="Rhea" id="RHEA-COMP:10136"/>
        <dbReference type="Rhea" id="RHEA-COMP:13846"/>
        <dbReference type="ChEBI" id="CHEBI:30616"/>
        <dbReference type="ChEBI" id="CHEBI:33019"/>
        <dbReference type="ChEBI" id="CHEBI:46858"/>
        <dbReference type="ChEBI" id="CHEBI:83624"/>
        <dbReference type="EC" id="2.7.7.108"/>
    </reaction>
</comment>
<comment type="subunit">
    <text evidence="1">Homodimer.</text>
</comment>
<dbReference type="PATRIC" id="fig|754476.3.peg.2730"/>
<accession>I1XME6</accession>
<dbReference type="InterPro" id="IPR036390">
    <property type="entry name" value="WH_DNA-bd_sf"/>
</dbReference>
<dbReference type="SUPFAM" id="SSF140931">
    <property type="entry name" value="Fic-like"/>
    <property type="match status" value="1"/>
</dbReference>
<keyword evidence="1" id="KW-0808">Transferase</keyword>
<dbReference type="GO" id="GO:0005524">
    <property type="term" value="F:ATP binding"/>
    <property type="evidence" value="ECO:0007669"/>
    <property type="project" value="UniProtKB-UniRule"/>
</dbReference>
<dbReference type="RefSeq" id="WP_014707926.1">
    <property type="nucleotide sequence ID" value="NC_017857.3"/>
</dbReference>
<sequence>MSRSGVYRQTLTGYKAFHPTDLPPEPPLSLDGELSLLLSDADRALGAINTIASVLPSPELFVAMFIQKEALLSSQIEGTQSSLTDVLGADEEHIPTVDVGEVVNYVKAMRYGLHRLQQDEFPMSLCLLREIHDVLMQAVRGGMSTLTPGEFRSGQNWIGGANLKTARFIPPPVEEMQAALDKLEKYLYQENDLPVLVQCALIHYQFETIHPFNDGNGRLGRLLVTFFLVWRGVLEEPMLYLSAYLKTHQQEYYDRLMQVRNSGNYEAWVKFFLEGVITVSEQVVSTTKRLQQLERDHTDRLIAANAGQEGIRLLRYLMQQPVVMVKDITKALKISYGKANKLIATFESTGLLQQINHGKRNRRFAYKDYIDILAEGTEMTMDDTANG</sequence>
<dbReference type="InterPro" id="IPR036597">
    <property type="entry name" value="Fido-like_dom_sf"/>
</dbReference>
<dbReference type="PROSITE" id="PS51459">
    <property type="entry name" value="FIDO"/>
    <property type="match status" value="1"/>
</dbReference>
<reference evidence="2 3" key="1">
    <citation type="journal article" date="2012" name="J. Bacteriol.">
        <title>Complete genome sequences of Methylophaga sp. strain JAM1 and Methylophaga sp. strain JAM7.</title>
        <authorList>
            <person name="Villeneuve C."/>
            <person name="Martineau C."/>
            <person name="Mauffrey F."/>
            <person name="Villemur R."/>
        </authorList>
    </citation>
    <scope>NUCLEOTIDE SEQUENCE [LARGE SCALE GENOMIC DNA]</scope>
    <source>
        <strain evidence="2 3">JAM1</strain>
    </source>
</reference>
<dbReference type="STRING" id="754476.Q7A_2783"/>
<dbReference type="Pfam" id="PF02661">
    <property type="entry name" value="Fic"/>
    <property type="match status" value="1"/>
</dbReference>
<comment type="catalytic activity">
    <reaction evidence="1">
        <text>L-threonyl-[protein] + ATP = 3-O-(5'-adenylyl)-L-threonyl-[protein] + diphosphate</text>
        <dbReference type="Rhea" id="RHEA:54292"/>
        <dbReference type="Rhea" id="RHEA-COMP:11060"/>
        <dbReference type="Rhea" id="RHEA-COMP:13847"/>
        <dbReference type="ChEBI" id="CHEBI:30013"/>
        <dbReference type="ChEBI" id="CHEBI:30616"/>
        <dbReference type="ChEBI" id="CHEBI:33019"/>
        <dbReference type="ChEBI" id="CHEBI:138113"/>
        <dbReference type="EC" id="2.7.7.108"/>
    </reaction>
</comment>
<dbReference type="GO" id="GO:0000287">
    <property type="term" value="F:magnesium ion binding"/>
    <property type="evidence" value="ECO:0007669"/>
    <property type="project" value="UniProtKB-UniRule"/>
</dbReference>
<dbReference type="EMBL" id="CP003390">
    <property type="protein sequence ID" value="AFI85565.1"/>
    <property type="molecule type" value="Genomic_DNA"/>
</dbReference>
<dbReference type="Pfam" id="PF13784">
    <property type="entry name" value="Fic_N"/>
    <property type="match status" value="1"/>
</dbReference>
<gene>
    <name evidence="2" type="ordered locus">Q7A_2783</name>
</gene>
<dbReference type="Gene3D" id="1.10.3290.10">
    <property type="entry name" value="Fido-like domain"/>
    <property type="match status" value="1"/>
</dbReference>
<dbReference type="EC" id="2.7.7.108" evidence="1"/>
<evidence type="ECO:0000313" key="3">
    <source>
        <dbReference type="Proteomes" id="UP000009144"/>
    </source>
</evidence>
<comment type="function">
    <text evidence="1">Adenylyltransferase that mediates the addition of adenosine 5'-monophosphate (AMP) to specific residues of target proteins.</text>
</comment>
<dbReference type="SUPFAM" id="SSF46785">
    <property type="entry name" value="Winged helix' DNA-binding domain"/>
    <property type="match status" value="1"/>
</dbReference>
<dbReference type="PANTHER" id="PTHR13504:SF38">
    <property type="entry name" value="FIDO DOMAIN-CONTAINING PROTEIN"/>
    <property type="match status" value="1"/>
</dbReference>
<keyword evidence="1" id="KW-0067">ATP-binding</keyword>
<dbReference type="GO" id="GO:0070733">
    <property type="term" value="F:AMPylase activity"/>
    <property type="evidence" value="ECO:0007669"/>
    <property type="project" value="UniProtKB-UniRule"/>
</dbReference>
<dbReference type="KEGG" id="mej:Q7A_2783"/>
<evidence type="ECO:0000256" key="1">
    <source>
        <dbReference type="PIRNR" id="PIRNR038925"/>
    </source>
</evidence>
<evidence type="ECO:0000313" key="2">
    <source>
        <dbReference type="EMBL" id="AFI85565.1"/>
    </source>
</evidence>
<keyword evidence="1" id="KW-0548">Nucleotidyltransferase</keyword>
<dbReference type="InterPro" id="IPR025758">
    <property type="entry name" value="Fic/DOC_N"/>
</dbReference>
<dbReference type="InterPro" id="IPR026287">
    <property type="entry name" value="SoFic-like"/>
</dbReference>
<dbReference type="PIRSF" id="PIRSF038925">
    <property type="entry name" value="AMP-prot_trans"/>
    <property type="match status" value="1"/>
</dbReference>
<dbReference type="HOGENOM" id="CLU_047250_1_1_6"/>
<keyword evidence="3" id="KW-1185">Reference proteome</keyword>
<name>I1XME6_METNJ</name>
<organism evidence="2 3">
    <name type="scientific">Methylophaga nitratireducenticrescens</name>
    <dbReference type="NCBI Taxonomy" id="754476"/>
    <lineage>
        <taxon>Bacteria</taxon>
        <taxon>Pseudomonadati</taxon>
        <taxon>Pseudomonadota</taxon>
        <taxon>Gammaproteobacteria</taxon>
        <taxon>Thiotrichales</taxon>
        <taxon>Piscirickettsiaceae</taxon>
        <taxon>Methylophaga</taxon>
    </lineage>
</organism>
<dbReference type="InterPro" id="IPR003812">
    <property type="entry name" value="Fido"/>
</dbReference>
<dbReference type="GO" id="GO:0042803">
    <property type="term" value="F:protein homodimerization activity"/>
    <property type="evidence" value="ECO:0007669"/>
    <property type="project" value="UniProtKB-UniRule"/>
</dbReference>